<dbReference type="InterPro" id="IPR050744">
    <property type="entry name" value="AI-2_Isomerase_LsrG"/>
</dbReference>
<dbReference type="AlphaFoldDB" id="A0A5K7ZZW5"/>
<dbReference type="PANTHER" id="PTHR33336">
    <property type="entry name" value="QUINOL MONOOXYGENASE YGIN-RELATED"/>
    <property type="match status" value="1"/>
</dbReference>
<dbReference type="GO" id="GO:0003824">
    <property type="term" value="F:catalytic activity"/>
    <property type="evidence" value="ECO:0007669"/>
    <property type="project" value="TreeGrafter"/>
</dbReference>
<dbReference type="InterPro" id="IPR011008">
    <property type="entry name" value="Dimeric_a/b-barrel"/>
</dbReference>
<proteinExistence type="predicted"/>
<protein>
    <recommendedName>
        <fullName evidence="1">ABM domain-containing protein</fullName>
    </recommendedName>
</protein>
<dbReference type="Gene3D" id="3.30.70.100">
    <property type="match status" value="1"/>
</dbReference>
<evidence type="ECO:0000313" key="2">
    <source>
        <dbReference type="EMBL" id="BBO85738.1"/>
    </source>
</evidence>
<dbReference type="KEGG" id="dov:DSCO28_63040"/>
<feature type="domain" description="ABM" evidence="1">
    <location>
        <begin position="2"/>
        <end position="92"/>
    </location>
</feature>
<dbReference type="InterPro" id="IPR007138">
    <property type="entry name" value="ABM_dom"/>
</dbReference>
<evidence type="ECO:0000313" key="3">
    <source>
        <dbReference type="Proteomes" id="UP000425960"/>
    </source>
</evidence>
<dbReference type="PROSITE" id="PS51725">
    <property type="entry name" value="ABM"/>
    <property type="match status" value="1"/>
</dbReference>
<organism evidence="2 3">
    <name type="scientific">Desulfosarcina ovata subsp. sediminis</name>
    <dbReference type="NCBI Taxonomy" id="885957"/>
    <lineage>
        <taxon>Bacteria</taxon>
        <taxon>Pseudomonadati</taxon>
        <taxon>Thermodesulfobacteriota</taxon>
        <taxon>Desulfobacteria</taxon>
        <taxon>Desulfobacterales</taxon>
        <taxon>Desulfosarcinaceae</taxon>
        <taxon>Desulfosarcina</taxon>
    </lineage>
</organism>
<sequence>MITILFSVRVVDGKVEAFHEFAEQATPLSRADDGCLGYVFHQQKDDPRNFVLREQWRDKEALAEHIKHLIAVFGPPKPGEQLPASMTALCESFDLKFYNVIGD</sequence>
<evidence type="ECO:0000259" key="1">
    <source>
        <dbReference type="PROSITE" id="PS51725"/>
    </source>
</evidence>
<dbReference type="RefSeq" id="WP_155325246.1">
    <property type="nucleotide sequence ID" value="NZ_AP021876.1"/>
</dbReference>
<dbReference type="PANTHER" id="PTHR33336:SF3">
    <property type="entry name" value="ABM DOMAIN-CONTAINING PROTEIN"/>
    <property type="match status" value="1"/>
</dbReference>
<reference evidence="2 3" key="1">
    <citation type="submission" date="2019-11" db="EMBL/GenBank/DDBJ databases">
        <title>Comparative genomics of hydrocarbon-degrading Desulfosarcina strains.</title>
        <authorList>
            <person name="Watanabe M."/>
            <person name="Kojima H."/>
            <person name="Fukui M."/>
        </authorList>
    </citation>
    <scope>NUCLEOTIDE SEQUENCE [LARGE SCALE GENOMIC DNA]</scope>
    <source>
        <strain evidence="2 3">28bB2T</strain>
    </source>
</reference>
<dbReference type="Proteomes" id="UP000425960">
    <property type="component" value="Chromosome"/>
</dbReference>
<accession>A0A5K7ZZW5</accession>
<name>A0A5K7ZZW5_9BACT</name>
<dbReference type="SUPFAM" id="SSF54909">
    <property type="entry name" value="Dimeric alpha+beta barrel"/>
    <property type="match status" value="1"/>
</dbReference>
<dbReference type="EMBL" id="AP021876">
    <property type="protein sequence ID" value="BBO85738.1"/>
    <property type="molecule type" value="Genomic_DNA"/>
</dbReference>
<gene>
    <name evidence="2" type="ORF">DSCO28_63040</name>
</gene>
<dbReference type="Pfam" id="PF03992">
    <property type="entry name" value="ABM"/>
    <property type="match status" value="1"/>
</dbReference>